<proteinExistence type="inferred from homology"/>
<dbReference type="PRINTS" id="PR00337">
    <property type="entry name" value="LEUILEVALBP"/>
</dbReference>
<comment type="caution">
    <text evidence="7">The sequence shown here is derived from an EMBL/GenBank/DDBJ whole genome shotgun (WGS) entry which is preliminary data.</text>
</comment>
<dbReference type="PANTHER" id="PTHR30483">
    <property type="entry name" value="LEUCINE-SPECIFIC-BINDING PROTEIN"/>
    <property type="match status" value="1"/>
</dbReference>
<feature type="domain" description="Leucine-binding protein" evidence="6">
    <location>
        <begin position="32"/>
        <end position="382"/>
    </location>
</feature>
<evidence type="ECO:0000256" key="2">
    <source>
        <dbReference type="ARBA" id="ARBA00022448"/>
    </source>
</evidence>
<dbReference type="RefSeq" id="WP_326509605.1">
    <property type="nucleotide sequence ID" value="NZ_JAWIIV010000040.1"/>
</dbReference>
<dbReference type="Proteomes" id="UP001352263">
    <property type="component" value="Unassembled WGS sequence"/>
</dbReference>
<dbReference type="CDD" id="cd06335">
    <property type="entry name" value="PBP1_ABC_ligand_binding-like"/>
    <property type="match status" value="1"/>
</dbReference>
<name>A0ABU6JI69_9BURK</name>
<comment type="similarity">
    <text evidence="1">Belongs to the leucine-binding protein family.</text>
</comment>
<feature type="chain" id="PRO_5045647936" evidence="5">
    <location>
        <begin position="28"/>
        <end position="405"/>
    </location>
</feature>
<keyword evidence="2" id="KW-0813">Transport</keyword>
<dbReference type="Gene3D" id="3.40.50.2300">
    <property type="match status" value="2"/>
</dbReference>
<dbReference type="PROSITE" id="PS51318">
    <property type="entry name" value="TAT"/>
    <property type="match status" value="1"/>
</dbReference>
<organism evidence="7 8">
    <name type="scientific">Noviherbaspirillum album</name>
    <dbReference type="NCBI Taxonomy" id="3080276"/>
    <lineage>
        <taxon>Bacteria</taxon>
        <taxon>Pseudomonadati</taxon>
        <taxon>Pseudomonadota</taxon>
        <taxon>Betaproteobacteria</taxon>
        <taxon>Burkholderiales</taxon>
        <taxon>Oxalobacteraceae</taxon>
        <taxon>Noviherbaspirillum</taxon>
    </lineage>
</organism>
<keyword evidence="4" id="KW-0029">Amino-acid transport</keyword>
<keyword evidence="8" id="KW-1185">Reference proteome</keyword>
<dbReference type="Pfam" id="PF13458">
    <property type="entry name" value="Peripla_BP_6"/>
    <property type="match status" value="1"/>
</dbReference>
<dbReference type="SUPFAM" id="SSF53822">
    <property type="entry name" value="Periplasmic binding protein-like I"/>
    <property type="match status" value="1"/>
</dbReference>
<evidence type="ECO:0000256" key="4">
    <source>
        <dbReference type="ARBA" id="ARBA00022970"/>
    </source>
</evidence>
<dbReference type="PANTHER" id="PTHR30483:SF6">
    <property type="entry name" value="PERIPLASMIC BINDING PROTEIN OF ABC TRANSPORTER FOR NATURAL AMINO ACIDS"/>
    <property type="match status" value="1"/>
</dbReference>
<evidence type="ECO:0000259" key="6">
    <source>
        <dbReference type="Pfam" id="PF13458"/>
    </source>
</evidence>
<evidence type="ECO:0000256" key="1">
    <source>
        <dbReference type="ARBA" id="ARBA00010062"/>
    </source>
</evidence>
<dbReference type="InterPro" id="IPR028082">
    <property type="entry name" value="Peripla_BP_I"/>
</dbReference>
<dbReference type="EMBL" id="JAWIIV010000040">
    <property type="protein sequence ID" value="MEC4722980.1"/>
    <property type="molecule type" value="Genomic_DNA"/>
</dbReference>
<protein>
    <submittedName>
        <fullName evidence="7">ABC transporter substrate-binding protein</fullName>
    </submittedName>
</protein>
<accession>A0ABU6JI69</accession>
<sequence length="405" mass="43731">MRISRRRLMRASCAVAIMQALSIPALAQTGEPLRIGVTGPFTGGSSPMGESMRNGILLAVEEINNIGGVNGRKIELVERDDKADNDVGAKIAEELTREKVVATVGIVNTGVGLASIDAYQKAKIPLMVAVSTGTVLTRKYAPPAAAENYIFRMAPTLDLEAKVLVADLKRKGMKSAAILADATAYGEAGLKAFQQQATLAGLDVVSEERFKIGDQDMSAQVRRAKTSGAQALVVWGIGPEMAAIARNRSEAGWKVPMLGSWTFSMRNFIDLSGKAGEGALMPQTFIQDFGSSSKNSFLLAYKRRFNTDRIPSPMSAAQGYDGMHLLFLALRQANSTEGPKIRAALEDLKSRYQGVITSYNKPFSKEDHDAITQNMLVMGMVSSGRVDYAYADDQKRGALLRLKSQ</sequence>
<dbReference type="InterPro" id="IPR028081">
    <property type="entry name" value="Leu-bd"/>
</dbReference>
<evidence type="ECO:0000256" key="5">
    <source>
        <dbReference type="SAM" id="SignalP"/>
    </source>
</evidence>
<dbReference type="InterPro" id="IPR051010">
    <property type="entry name" value="BCAA_transport"/>
</dbReference>
<reference evidence="7 8" key="1">
    <citation type="submission" date="2023-10" db="EMBL/GenBank/DDBJ databases">
        <title>Noviherbaspirillum sp. CPCC 100848 genome assembly.</title>
        <authorList>
            <person name="Li X.Y."/>
            <person name="Fang X.M."/>
        </authorList>
    </citation>
    <scope>NUCLEOTIDE SEQUENCE [LARGE SCALE GENOMIC DNA]</scope>
    <source>
        <strain evidence="7 8">CPCC 100848</strain>
    </source>
</reference>
<gene>
    <name evidence="7" type="ORF">RY831_27860</name>
</gene>
<keyword evidence="3 5" id="KW-0732">Signal</keyword>
<evidence type="ECO:0000313" key="8">
    <source>
        <dbReference type="Proteomes" id="UP001352263"/>
    </source>
</evidence>
<feature type="signal peptide" evidence="5">
    <location>
        <begin position="1"/>
        <end position="27"/>
    </location>
</feature>
<evidence type="ECO:0000313" key="7">
    <source>
        <dbReference type="EMBL" id="MEC4722980.1"/>
    </source>
</evidence>
<dbReference type="InterPro" id="IPR006311">
    <property type="entry name" value="TAT_signal"/>
</dbReference>
<dbReference type="InterPro" id="IPR000709">
    <property type="entry name" value="Leu_Ile_Val-bd"/>
</dbReference>
<evidence type="ECO:0000256" key="3">
    <source>
        <dbReference type="ARBA" id="ARBA00022729"/>
    </source>
</evidence>